<evidence type="ECO:0000313" key="4">
    <source>
        <dbReference type="Proteomes" id="UP000257109"/>
    </source>
</evidence>
<dbReference type="Pfam" id="PF22936">
    <property type="entry name" value="Pol_BBD"/>
    <property type="match status" value="1"/>
</dbReference>
<feature type="domain" description="Retrovirus-related Pol polyprotein from transposon TNT 1-94-like beta-barrel" evidence="2">
    <location>
        <begin position="50"/>
        <end position="126"/>
    </location>
</feature>
<dbReference type="Pfam" id="PF13976">
    <property type="entry name" value="gag_pre-integrs"/>
    <property type="match status" value="1"/>
</dbReference>
<evidence type="ECO:0000313" key="3">
    <source>
        <dbReference type="EMBL" id="RDY08293.1"/>
    </source>
</evidence>
<feature type="domain" description="GAG-pre-integrase" evidence="1">
    <location>
        <begin position="153"/>
        <end position="223"/>
    </location>
</feature>
<protein>
    <submittedName>
        <fullName evidence="3">Copia protein</fullName>
    </submittedName>
</protein>
<keyword evidence="4" id="KW-1185">Reference proteome</keyword>
<dbReference type="STRING" id="157652.A0A371HZU7"/>
<proteinExistence type="predicted"/>
<feature type="non-terminal residue" evidence="3">
    <location>
        <position position="1"/>
    </location>
</feature>
<dbReference type="OrthoDB" id="1435461at2759"/>
<dbReference type="InterPro" id="IPR025724">
    <property type="entry name" value="GAG-pre-integrase_dom"/>
</dbReference>
<gene>
    <name evidence="3" type="primary">GIP</name>
    <name evidence="3" type="ORF">CR513_07484</name>
</gene>
<dbReference type="AlphaFoldDB" id="A0A371HZU7"/>
<reference evidence="3" key="1">
    <citation type="submission" date="2018-05" db="EMBL/GenBank/DDBJ databases">
        <title>Draft genome of Mucuna pruriens seed.</title>
        <authorList>
            <person name="Nnadi N.E."/>
            <person name="Vos R."/>
            <person name="Hasami M.H."/>
            <person name="Devisetty U.K."/>
            <person name="Aguiy J.C."/>
        </authorList>
    </citation>
    <scope>NUCLEOTIDE SEQUENCE [LARGE SCALE GENOMIC DNA]</scope>
    <source>
        <strain evidence="3">JCA_2017</strain>
    </source>
</reference>
<evidence type="ECO:0000259" key="2">
    <source>
        <dbReference type="Pfam" id="PF22936"/>
    </source>
</evidence>
<dbReference type="EMBL" id="QJKJ01001302">
    <property type="protein sequence ID" value="RDY08293.1"/>
    <property type="molecule type" value="Genomic_DNA"/>
</dbReference>
<organism evidence="3 4">
    <name type="scientific">Mucuna pruriens</name>
    <name type="common">Velvet bean</name>
    <name type="synonym">Dolichos pruriens</name>
    <dbReference type="NCBI Taxonomy" id="157652"/>
    <lineage>
        <taxon>Eukaryota</taxon>
        <taxon>Viridiplantae</taxon>
        <taxon>Streptophyta</taxon>
        <taxon>Embryophyta</taxon>
        <taxon>Tracheophyta</taxon>
        <taxon>Spermatophyta</taxon>
        <taxon>Magnoliopsida</taxon>
        <taxon>eudicotyledons</taxon>
        <taxon>Gunneridae</taxon>
        <taxon>Pentapetalae</taxon>
        <taxon>rosids</taxon>
        <taxon>fabids</taxon>
        <taxon>Fabales</taxon>
        <taxon>Fabaceae</taxon>
        <taxon>Papilionoideae</taxon>
        <taxon>50 kb inversion clade</taxon>
        <taxon>NPAAA clade</taxon>
        <taxon>indigoferoid/millettioid clade</taxon>
        <taxon>Phaseoleae</taxon>
        <taxon>Mucuna</taxon>
    </lineage>
</organism>
<dbReference type="InterPro" id="IPR054722">
    <property type="entry name" value="PolX-like_BBD"/>
</dbReference>
<dbReference type="Proteomes" id="UP000257109">
    <property type="component" value="Unassembled WGS sequence"/>
</dbReference>
<comment type="caution">
    <text evidence="3">The sequence shown here is derived from an EMBL/GenBank/DDBJ whole genome shotgun (WGS) entry which is preliminary data.</text>
</comment>
<evidence type="ECO:0000259" key="1">
    <source>
        <dbReference type="Pfam" id="PF13976"/>
    </source>
</evidence>
<name>A0A371HZU7_MUCPR</name>
<sequence length="251" mass="28295">MSKAFKAEESYVESSDEDEEANLCLMADTPFDDEDDEETCLTIGRKPLSWFLHCGNSPHMTGEDFMFQDLCPKKGGWVTIIGTQKGKIVGVVRIGKHPFLSIDNLLFVKGLKHNLISISQLCDSGYDVSFNKGECIVKDCKGSIIFSVKRQNNLYNIDLIDLTNQNITCLVSINDNHWTRHKKLGHASLRLIFKLKKHNLMKGLPSLVYKVDLLRDACEKGKQIKGSFESKNIVSTSRPMELLHIDLFGPT</sequence>
<accession>A0A371HZU7</accession>